<dbReference type="AlphaFoldDB" id="A0A8H5AS33"/>
<evidence type="ECO:0000256" key="1">
    <source>
        <dbReference type="SAM" id="MobiDB-lite"/>
    </source>
</evidence>
<proteinExistence type="predicted"/>
<gene>
    <name evidence="2" type="ORF">D9619_010563</name>
</gene>
<protein>
    <submittedName>
        <fullName evidence="2">Uncharacterized protein</fullName>
    </submittedName>
</protein>
<sequence length="139" mass="15408">MGSAGIGIGTCMRCTIRETIYDIRWKGAARREARDTRRDGHGSDEQPATTATAGCTATYEQLDWLGHVRRWPWSTTTRRFGDTNNTSDANDMTGGQNPSEHIENPPASVRLDIADNRHEAVNAMSLLASYPTIFKDYSS</sequence>
<feature type="compositionally biased region" description="Polar residues" evidence="1">
    <location>
        <begin position="75"/>
        <end position="99"/>
    </location>
</feature>
<reference evidence="2 3" key="1">
    <citation type="journal article" date="2020" name="ISME J.">
        <title>Uncovering the hidden diversity of litter-decomposition mechanisms in mushroom-forming fungi.</title>
        <authorList>
            <person name="Floudas D."/>
            <person name="Bentzer J."/>
            <person name="Ahren D."/>
            <person name="Johansson T."/>
            <person name="Persson P."/>
            <person name="Tunlid A."/>
        </authorList>
    </citation>
    <scope>NUCLEOTIDE SEQUENCE [LARGE SCALE GENOMIC DNA]</scope>
    <source>
        <strain evidence="2 3">CBS 101986</strain>
    </source>
</reference>
<name>A0A8H5AS33_9AGAR</name>
<keyword evidence="3" id="KW-1185">Reference proteome</keyword>
<comment type="caution">
    <text evidence="2">The sequence shown here is derived from an EMBL/GenBank/DDBJ whole genome shotgun (WGS) entry which is preliminary data.</text>
</comment>
<organism evidence="2 3">
    <name type="scientific">Psilocybe cf. subviscida</name>
    <dbReference type="NCBI Taxonomy" id="2480587"/>
    <lineage>
        <taxon>Eukaryota</taxon>
        <taxon>Fungi</taxon>
        <taxon>Dikarya</taxon>
        <taxon>Basidiomycota</taxon>
        <taxon>Agaricomycotina</taxon>
        <taxon>Agaricomycetes</taxon>
        <taxon>Agaricomycetidae</taxon>
        <taxon>Agaricales</taxon>
        <taxon>Agaricineae</taxon>
        <taxon>Strophariaceae</taxon>
        <taxon>Psilocybe</taxon>
    </lineage>
</organism>
<evidence type="ECO:0000313" key="2">
    <source>
        <dbReference type="EMBL" id="KAF5309879.1"/>
    </source>
</evidence>
<dbReference type="Proteomes" id="UP000567179">
    <property type="component" value="Unassembled WGS sequence"/>
</dbReference>
<evidence type="ECO:0000313" key="3">
    <source>
        <dbReference type="Proteomes" id="UP000567179"/>
    </source>
</evidence>
<feature type="region of interest" description="Disordered" evidence="1">
    <location>
        <begin position="75"/>
        <end position="105"/>
    </location>
</feature>
<feature type="compositionally biased region" description="Basic and acidic residues" evidence="1">
    <location>
        <begin position="28"/>
        <end position="44"/>
    </location>
</feature>
<dbReference type="EMBL" id="JAACJJ010000058">
    <property type="protein sequence ID" value="KAF5309879.1"/>
    <property type="molecule type" value="Genomic_DNA"/>
</dbReference>
<feature type="region of interest" description="Disordered" evidence="1">
    <location>
        <begin position="28"/>
        <end position="53"/>
    </location>
</feature>
<accession>A0A8H5AS33</accession>